<keyword evidence="3" id="KW-1185">Reference proteome</keyword>
<protein>
    <submittedName>
        <fullName evidence="2">Uncharacterized protein</fullName>
    </submittedName>
</protein>
<dbReference type="Proteomes" id="UP001390339">
    <property type="component" value="Unassembled WGS sequence"/>
</dbReference>
<comment type="caution">
    <text evidence="2">The sequence shown here is derived from an EMBL/GenBank/DDBJ whole genome shotgun (WGS) entry which is preliminary data.</text>
</comment>
<accession>A0ABR2HPW6</accession>
<feature type="region of interest" description="Disordered" evidence="1">
    <location>
        <begin position="1"/>
        <end position="21"/>
    </location>
</feature>
<reference evidence="2 3" key="1">
    <citation type="journal article" date="2024" name="IMA Fungus">
        <title>Apiospora arundinis, a panoply of carbohydrate-active enzymes and secondary metabolites.</title>
        <authorList>
            <person name="Sorensen T."/>
            <person name="Petersen C."/>
            <person name="Muurmann A.T."/>
            <person name="Christiansen J.V."/>
            <person name="Brundto M.L."/>
            <person name="Overgaard C.K."/>
            <person name="Boysen A.T."/>
            <person name="Wollenberg R.D."/>
            <person name="Larsen T.O."/>
            <person name="Sorensen J.L."/>
            <person name="Nielsen K.L."/>
            <person name="Sondergaard T.E."/>
        </authorList>
    </citation>
    <scope>NUCLEOTIDE SEQUENCE [LARGE SCALE GENOMIC DNA]</scope>
    <source>
        <strain evidence="2 3">AAU 773</strain>
    </source>
</reference>
<evidence type="ECO:0000256" key="1">
    <source>
        <dbReference type="SAM" id="MobiDB-lite"/>
    </source>
</evidence>
<evidence type="ECO:0000313" key="3">
    <source>
        <dbReference type="Proteomes" id="UP001390339"/>
    </source>
</evidence>
<sequence length="188" mass="21589">MPGNTVHRVNNPRLRPYRTQPGRHRRNLARYKMSKSKIFTWMGTECMKTERRNCLGASVICNDVDQGALELVDKDWFHKFSIVLGIIAGPEWREKKKTHRQHPPSSREVWEFIKVIIYVAINTGIHHGFYGGFHSDSHSDSHGGFLGSIRAVIRAIIKAVKDLFFNVLDSDILAALVELLPLFQLFHN</sequence>
<dbReference type="EMBL" id="JAPCWZ010000009">
    <property type="protein sequence ID" value="KAK8851137.1"/>
    <property type="molecule type" value="Genomic_DNA"/>
</dbReference>
<organism evidence="2 3">
    <name type="scientific">Apiospora arundinis</name>
    <dbReference type="NCBI Taxonomy" id="335852"/>
    <lineage>
        <taxon>Eukaryota</taxon>
        <taxon>Fungi</taxon>
        <taxon>Dikarya</taxon>
        <taxon>Ascomycota</taxon>
        <taxon>Pezizomycotina</taxon>
        <taxon>Sordariomycetes</taxon>
        <taxon>Xylariomycetidae</taxon>
        <taxon>Amphisphaeriales</taxon>
        <taxon>Apiosporaceae</taxon>
        <taxon>Apiospora</taxon>
    </lineage>
</organism>
<evidence type="ECO:0000313" key="2">
    <source>
        <dbReference type="EMBL" id="KAK8851137.1"/>
    </source>
</evidence>
<gene>
    <name evidence="2" type="ORF">PGQ11_013616</name>
</gene>
<proteinExistence type="predicted"/>
<name>A0ABR2HPW6_9PEZI</name>